<evidence type="ECO:0000313" key="2">
    <source>
        <dbReference type="Proteomes" id="UP001148838"/>
    </source>
</evidence>
<dbReference type="EMBL" id="JAJSOF020000003">
    <property type="protein sequence ID" value="KAJ4449489.1"/>
    <property type="molecule type" value="Genomic_DNA"/>
</dbReference>
<proteinExistence type="predicted"/>
<dbReference type="Proteomes" id="UP001148838">
    <property type="component" value="Unassembled WGS sequence"/>
</dbReference>
<evidence type="ECO:0000313" key="1">
    <source>
        <dbReference type="EMBL" id="KAJ4449489.1"/>
    </source>
</evidence>
<gene>
    <name evidence="1" type="ORF">ANN_00888</name>
</gene>
<keyword evidence="2" id="KW-1185">Reference proteome</keyword>
<comment type="caution">
    <text evidence="1">The sequence shown here is derived from an EMBL/GenBank/DDBJ whole genome shotgun (WGS) entry which is preliminary data.</text>
</comment>
<sequence length="153" mass="17196">MDLRDVGYGDRGWINLAQDSDRWRAYSEIDFVSEYNGNIAINSVALANAWYKVFSEVRYSIRIATGVAQSVKALACRSKVALGRGFDPRLGCLPDWVFSEVFPNRKVNARYEASLLKVDAHWHEPTGTEIYSRPSSAEALTLTARNIPVPVDR</sequence>
<name>A0ABQ8TS60_PERAM</name>
<accession>A0ABQ8TS60</accession>
<organism evidence="1 2">
    <name type="scientific">Periplaneta americana</name>
    <name type="common">American cockroach</name>
    <name type="synonym">Blatta americana</name>
    <dbReference type="NCBI Taxonomy" id="6978"/>
    <lineage>
        <taxon>Eukaryota</taxon>
        <taxon>Metazoa</taxon>
        <taxon>Ecdysozoa</taxon>
        <taxon>Arthropoda</taxon>
        <taxon>Hexapoda</taxon>
        <taxon>Insecta</taxon>
        <taxon>Pterygota</taxon>
        <taxon>Neoptera</taxon>
        <taxon>Polyneoptera</taxon>
        <taxon>Dictyoptera</taxon>
        <taxon>Blattodea</taxon>
        <taxon>Blattoidea</taxon>
        <taxon>Blattidae</taxon>
        <taxon>Blattinae</taxon>
        <taxon>Periplaneta</taxon>
    </lineage>
</organism>
<reference evidence="1 2" key="1">
    <citation type="journal article" date="2022" name="Allergy">
        <title>Genome assembly and annotation of Periplaneta americana reveal a comprehensive cockroach allergen profile.</title>
        <authorList>
            <person name="Wang L."/>
            <person name="Xiong Q."/>
            <person name="Saelim N."/>
            <person name="Wang L."/>
            <person name="Nong W."/>
            <person name="Wan A.T."/>
            <person name="Shi M."/>
            <person name="Liu X."/>
            <person name="Cao Q."/>
            <person name="Hui J.H.L."/>
            <person name="Sookrung N."/>
            <person name="Leung T.F."/>
            <person name="Tungtrongchitr A."/>
            <person name="Tsui S.K.W."/>
        </authorList>
    </citation>
    <scope>NUCLEOTIDE SEQUENCE [LARGE SCALE GENOMIC DNA]</scope>
    <source>
        <strain evidence="1">PWHHKU_190912</strain>
    </source>
</reference>
<protein>
    <submittedName>
        <fullName evidence="1">Uncharacterized protein</fullName>
    </submittedName>
</protein>